<dbReference type="CDD" id="cd00038">
    <property type="entry name" value="CAP_ED"/>
    <property type="match status" value="1"/>
</dbReference>
<dbReference type="GO" id="GO:0003677">
    <property type="term" value="F:DNA binding"/>
    <property type="evidence" value="ECO:0007669"/>
    <property type="project" value="UniProtKB-KW"/>
</dbReference>
<dbReference type="PANTHER" id="PTHR24567:SF26">
    <property type="entry name" value="REGULATORY PROTEIN YEIL"/>
    <property type="match status" value="1"/>
</dbReference>
<feature type="domain" description="HTH crp-type" evidence="5">
    <location>
        <begin position="156"/>
        <end position="228"/>
    </location>
</feature>
<dbReference type="PROSITE" id="PS50042">
    <property type="entry name" value="CNMP_BINDING_3"/>
    <property type="match status" value="1"/>
</dbReference>
<feature type="domain" description="Cyclic nucleotide-binding" evidence="4">
    <location>
        <begin position="39"/>
        <end position="124"/>
    </location>
</feature>
<organism evidence="6 7">
    <name type="scientific">Enterobacter ludwigii</name>
    <dbReference type="NCBI Taxonomy" id="299767"/>
    <lineage>
        <taxon>Bacteria</taxon>
        <taxon>Pseudomonadati</taxon>
        <taxon>Pseudomonadota</taxon>
        <taxon>Gammaproteobacteria</taxon>
        <taxon>Enterobacterales</taxon>
        <taxon>Enterobacteriaceae</taxon>
        <taxon>Enterobacter</taxon>
        <taxon>Enterobacter cloacae complex</taxon>
    </lineage>
</organism>
<dbReference type="AlphaFoldDB" id="G8LP50"/>
<dbReference type="Gene3D" id="1.10.10.10">
    <property type="entry name" value="Winged helix-like DNA-binding domain superfamily/Winged helix DNA-binding domain"/>
    <property type="match status" value="1"/>
</dbReference>
<dbReference type="InterPro" id="IPR036388">
    <property type="entry name" value="WH-like_DNA-bd_sf"/>
</dbReference>
<keyword evidence="3" id="KW-0804">Transcription</keyword>
<evidence type="ECO:0000313" key="7">
    <source>
        <dbReference type="Proteomes" id="UP000007838"/>
    </source>
</evidence>
<dbReference type="InterPro" id="IPR000595">
    <property type="entry name" value="cNMP-bd_dom"/>
</dbReference>
<evidence type="ECO:0000259" key="4">
    <source>
        <dbReference type="PROSITE" id="PS50042"/>
    </source>
</evidence>
<dbReference type="PROSITE" id="PS51063">
    <property type="entry name" value="HTH_CRP_2"/>
    <property type="match status" value="1"/>
</dbReference>
<dbReference type="PANTHER" id="PTHR24567">
    <property type="entry name" value="CRP FAMILY TRANSCRIPTIONAL REGULATORY PROTEIN"/>
    <property type="match status" value="1"/>
</dbReference>
<dbReference type="SUPFAM" id="SSF51206">
    <property type="entry name" value="cAMP-binding domain-like"/>
    <property type="match status" value="1"/>
</dbReference>
<dbReference type="InterPro" id="IPR018490">
    <property type="entry name" value="cNMP-bd_dom_sf"/>
</dbReference>
<evidence type="ECO:0000256" key="3">
    <source>
        <dbReference type="ARBA" id="ARBA00023163"/>
    </source>
</evidence>
<dbReference type="EMBL" id="CP002886">
    <property type="protein sequence ID" value="AEW72310.1"/>
    <property type="molecule type" value="Genomic_DNA"/>
</dbReference>
<dbReference type="SUPFAM" id="SSF46785">
    <property type="entry name" value="Winged helix' DNA-binding domain"/>
    <property type="match status" value="1"/>
</dbReference>
<keyword evidence="2" id="KW-0238">DNA-binding</keyword>
<protein>
    <submittedName>
        <fullName evidence="6">Anaerobic regulatory protein</fullName>
    </submittedName>
</protein>
<reference evidence="6 7" key="1">
    <citation type="journal article" date="2011" name="Stand. Genomic Sci.">
        <title>Complete genome of the onion pathogen Enterobacter cloacae EcWSU1.</title>
        <authorList>
            <person name="Humann J.L."/>
            <person name="Wildung M."/>
            <person name="Cheng C.H."/>
            <person name="Lee T."/>
            <person name="Stewart J.E."/>
            <person name="Drew J.C."/>
            <person name="Triplett E.W."/>
            <person name="Main D."/>
            <person name="Schroeder B.K."/>
        </authorList>
    </citation>
    <scope>NUCLEOTIDE SEQUENCE [LARGE SCALE GENOMIC DNA]</scope>
    <source>
        <strain evidence="6 7">EcWSU1</strain>
    </source>
</reference>
<dbReference type="HOGENOM" id="CLU_1213276_0_0_6"/>
<keyword evidence="1" id="KW-0805">Transcription regulation</keyword>
<evidence type="ECO:0000313" key="6">
    <source>
        <dbReference type="EMBL" id="AEW72310.1"/>
    </source>
</evidence>
<dbReference type="Pfam" id="PF00027">
    <property type="entry name" value="cNMP_binding"/>
    <property type="match status" value="1"/>
</dbReference>
<accession>G8LP50</accession>
<dbReference type="InterPro" id="IPR012318">
    <property type="entry name" value="HTH_CRP"/>
</dbReference>
<evidence type="ECO:0000259" key="5">
    <source>
        <dbReference type="PROSITE" id="PS51063"/>
    </source>
</evidence>
<dbReference type="SMART" id="SM00419">
    <property type="entry name" value="HTH_CRP"/>
    <property type="match status" value="1"/>
</dbReference>
<dbReference type="SMART" id="SM00100">
    <property type="entry name" value="cNMP"/>
    <property type="match status" value="1"/>
</dbReference>
<dbReference type="eggNOG" id="COG0664">
    <property type="taxonomic scope" value="Bacteria"/>
</dbReference>
<dbReference type="InterPro" id="IPR036390">
    <property type="entry name" value="WH_DNA-bd_sf"/>
</dbReference>
<dbReference type="Pfam" id="PF13545">
    <property type="entry name" value="HTH_Crp_2"/>
    <property type="match status" value="1"/>
</dbReference>
<sequence length="228" mass="25853">MEDIVSTKKKTSRCVSCSECGFADVCQAYLFDRQEPLFIHDLARGKRISKNAFIYQSGTPVTALYALRSGVAKIYDTQQILQGILLPGQIFGAEELFTSQHQYSVQAATDVEICELKKTHFYEISQLTSTFTHFIIRILSRSAREKQLFINVLVKSDGLQKVSDFIQLIADIRKEYGFEHRAIELPLTKKELAQLLGISQSTLARALAALVEQQRVLMNKKEITLLHH</sequence>
<evidence type="ECO:0000256" key="2">
    <source>
        <dbReference type="ARBA" id="ARBA00023125"/>
    </source>
</evidence>
<evidence type="ECO:0000256" key="1">
    <source>
        <dbReference type="ARBA" id="ARBA00023015"/>
    </source>
</evidence>
<dbReference type="Gene3D" id="2.60.120.10">
    <property type="entry name" value="Jelly Rolls"/>
    <property type="match status" value="1"/>
</dbReference>
<dbReference type="Proteomes" id="UP000007838">
    <property type="component" value="Chromosome"/>
</dbReference>
<dbReference type="GO" id="GO:0003700">
    <property type="term" value="F:DNA-binding transcription factor activity"/>
    <property type="evidence" value="ECO:0007669"/>
    <property type="project" value="TreeGrafter"/>
</dbReference>
<gene>
    <name evidence="6" type="primary">fnr</name>
    <name evidence="6" type="ORF">EcWSU1_00870</name>
</gene>
<dbReference type="InterPro" id="IPR014710">
    <property type="entry name" value="RmlC-like_jellyroll"/>
</dbReference>
<dbReference type="GO" id="GO:0005829">
    <property type="term" value="C:cytosol"/>
    <property type="evidence" value="ECO:0007669"/>
    <property type="project" value="TreeGrafter"/>
</dbReference>
<dbReference type="KEGG" id="eec:EcWSU1_00870"/>
<dbReference type="InterPro" id="IPR050397">
    <property type="entry name" value="Env_Response_Regulators"/>
</dbReference>
<proteinExistence type="predicted"/>
<name>G8LP50_9ENTR</name>